<keyword evidence="8" id="KW-1185">Reference proteome</keyword>
<dbReference type="EMBL" id="JAAOCA010000004">
    <property type="protein sequence ID" value="MBD1597825.1"/>
    <property type="molecule type" value="Genomic_DNA"/>
</dbReference>
<feature type="transmembrane region" description="Helical" evidence="5">
    <location>
        <begin position="63"/>
        <end position="86"/>
    </location>
</feature>
<organism evidence="7 8">
    <name type="scientific">Pseudomonas typographi</name>
    <dbReference type="NCBI Taxonomy" id="2715964"/>
    <lineage>
        <taxon>Bacteria</taxon>
        <taxon>Pseudomonadati</taxon>
        <taxon>Pseudomonadota</taxon>
        <taxon>Gammaproteobacteria</taxon>
        <taxon>Pseudomonadales</taxon>
        <taxon>Pseudomonadaceae</taxon>
        <taxon>Pseudomonas</taxon>
    </lineage>
</organism>
<dbReference type="Proteomes" id="UP000805841">
    <property type="component" value="Unassembled WGS sequence"/>
</dbReference>
<name>A0ABR7YXC2_9PSED</name>
<keyword evidence="2 5" id="KW-0812">Transmembrane</keyword>
<dbReference type="Pfam" id="PF06271">
    <property type="entry name" value="RDD"/>
    <property type="match status" value="1"/>
</dbReference>
<accession>A0ABR7YXC2</accession>
<dbReference type="InterPro" id="IPR010432">
    <property type="entry name" value="RDD"/>
</dbReference>
<evidence type="ECO:0000256" key="2">
    <source>
        <dbReference type="ARBA" id="ARBA00022692"/>
    </source>
</evidence>
<evidence type="ECO:0000313" key="7">
    <source>
        <dbReference type="EMBL" id="MBD1597825.1"/>
    </source>
</evidence>
<reference evidence="7 8" key="1">
    <citation type="journal article" date="2020" name="Insects">
        <title>Bacteria Belonging to Pseudomonas typographi sp. nov. from the Bark Beetle Ips typographus Have Genomic Potential to Aid in the Host Ecology.</title>
        <authorList>
            <person name="Peral-Aranega E."/>
            <person name="Saati-Santamaria Z."/>
            <person name="Kolarik M."/>
            <person name="Rivas R."/>
            <person name="Garcia-Fraile P."/>
        </authorList>
    </citation>
    <scope>NUCLEOTIDE SEQUENCE [LARGE SCALE GENOMIC DNA]</scope>
    <source>
        <strain evidence="7 8">CA3A</strain>
    </source>
</reference>
<comment type="subcellular location">
    <subcellularLocation>
        <location evidence="1">Membrane</location>
        <topology evidence="1">Multi-pass membrane protein</topology>
    </subcellularLocation>
</comment>
<comment type="caution">
    <text evidence="7">The sequence shown here is derived from an EMBL/GenBank/DDBJ whole genome shotgun (WGS) entry which is preliminary data.</text>
</comment>
<protein>
    <submittedName>
        <fullName evidence="7">RDD family protein</fullName>
    </submittedName>
</protein>
<gene>
    <name evidence="7" type="ORF">HAQ05_03725</name>
</gene>
<feature type="domain" description="RDD" evidence="6">
    <location>
        <begin position="30"/>
        <end position="133"/>
    </location>
</feature>
<evidence type="ECO:0000256" key="5">
    <source>
        <dbReference type="SAM" id="Phobius"/>
    </source>
</evidence>
<evidence type="ECO:0000256" key="3">
    <source>
        <dbReference type="ARBA" id="ARBA00022989"/>
    </source>
</evidence>
<feature type="transmembrane region" description="Helical" evidence="5">
    <location>
        <begin position="36"/>
        <end position="57"/>
    </location>
</feature>
<evidence type="ECO:0000313" key="8">
    <source>
        <dbReference type="Proteomes" id="UP000805841"/>
    </source>
</evidence>
<sequence>MLATGPHPPPVDTLMLVETPEGIDLPLRPAGLVPRALAFTVDLAIRGVVLLLLALLLHPQGDMGVGALLLAIFLVNGWYMVLFEVLHQGRTPGKQLLGLRVVLDDGTPIGWSASLLRNLLRAADMLPLGYALGITSSLLHPAFKRVGDLAAGTLVVYQDAPPPVLRWPEVAPAPAPFALAASEQRALLELVQRQANLAPARVEELAALLAPALGVPAQQAMARINGIARAWVGPA</sequence>
<dbReference type="RefSeq" id="WP_190417529.1">
    <property type="nucleotide sequence ID" value="NZ_JAAOCA010000004.1"/>
</dbReference>
<keyword evidence="3 5" id="KW-1133">Transmembrane helix</keyword>
<proteinExistence type="predicted"/>
<dbReference type="PANTHER" id="PTHR38480">
    <property type="entry name" value="SLR0254 PROTEIN"/>
    <property type="match status" value="1"/>
</dbReference>
<keyword evidence="4 5" id="KW-0472">Membrane</keyword>
<evidence type="ECO:0000259" key="6">
    <source>
        <dbReference type="Pfam" id="PF06271"/>
    </source>
</evidence>
<evidence type="ECO:0000256" key="1">
    <source>
        <dbReference type="ARBA" id="ARBA00004141"/>
    </source>
</evidence>
<dbReference type="PANTHER" id="PTHR38480:SF1">
    <property type="entry name" value="SLR0254 PROTEIN"/>
    <property type="match status" value="1"/>
</dbReference>
<evidence type="ECO:0000256" key="4">
    <source>
        <dbReference type="ARBA" id="ARBA00023136"/>
    </source>
</evidence>